<dbReference type="AlphaFoldDB" id="A0A672H6J1"/>
<dbReference type="InParanoid" id="A0A672H6J1"/>
<name>A0A672H6J1_SALFA</name>
<dbReference type="PANTHER" id="PTHR45784">
    <property type="entry name" value="C-TYPE LECTIN DOMAIN FAMILY 20 MEMBER A-RELATED"/>
    <property type="match status" value="1"/>
</dbReference>
<evidence type="ECO:0000313" key="3">
    <source>
        <dbReference type="Proteomes" id="UP000472267"/>
    </source>
</evidence>
<dbReference type="Gene3D" id="3.10.100.10">
    <property type="entry name" value="Mannose-Binding Protein A, subunit A"/>
    <property type="match status" value="3"/>
</dbReference>
<feature type="domain" description="C-type lectin" evidence="1">
    <location>
        <begin position="1"/>
        <end position="69"/>
    </location>
</feature>
<keyword evidence="3" id="KW-1185">Reference proteome</keyword>
<accession>A0A672H6J1</accession>
<dbReference type="Proteomes" id="UP000472267">
    <property type="component" value="Chromosome 1"/>
</dbReference>
<dbReference type="SUPFAM" id="SSF56436">
    <property type="entry name" value="C-type lectin-like"/>
    <property type="match status" value="3"/>
</dbReference>
<dbReference type="Ensembl" id="ENSSFAT00005025681.1">
    <property type="protein sequence ID" value="ENSSFAP00005024677.1"/>
    <property type="gene ID" value="ENSSFAG00005012715.1"/>
</dbReference>
<gene>
    <name evidence="2" type="primary">LOC115386703</name>
</gene>
<feature type="domain" description="C-type lectin" evidence="1">
    <location>
        <begin position="184"/>
        <end position="296"/>
    </location>
</feature>
<dbReference type="CDD" id="cd00037">
    <property type="entry name" value="CLECT"/>
    <property type="match status" value="1"/>
</dbReference>
<organism evidence="2 3">
    <name type="scientific">Salarias fasciatus</name>
    <name type="common">Jewelled blenny</name>
    <name type="synonym">Blennius fasciatus</name>
    <dbReference type="NCBI Taxonomy" id="181472"/>
    <lineage>
        <taxon>Eukaryota</taxon>
        <taxon>Metazoa</taxon>
        <taxon>Chordata</taxon>
        <taxon>Craniata</taxon>
        <taxon>Vertebrata</taxon>
        <taxon>Euteleostomi</taxon>
        <taxon>Actinopterygii</taxon>
        <taxon>Neopterygii</taxon>
        <taxon>Teleostei</taxon>
        <taxon>Neoteleostei</taxon>
        <taxon>Acanthomorphata</taxon>
        <taxon>Ovalentaria</taxon>
        <taxon>Blenniimorphae</taxon>
        <taxon>Blenniiformes</taxon>
        <taxon>Blennioidei</taxon>
        <taxon>Blenniidae</taxon>
        <taxon>Salariinae</taxon>
        <taxon>Salarias</taxon>
    </lineage>
</organism>
<reference evidence="2" key="2">
    <citation type="submission" date="2025-08" db="UniProtKB">
        <authorList>
            <consortium name="Ensembl"/>
        </authorList>
    </citation>
    <scope>IDENTIFICATION</scope>
</reference>
<reference evidence="2" key="3">
    <citation type="submission" date="2025-09" db="UniProtKB">
        <authorList>
            <consortium name="Ensembl"/>
        </authorList>
    </citation>
    <scope>IDENTIFICATION</scope>
</reference>
<reference evidence="2" key="1">
    <citation type="submission" date="2019-06" db="EMBL/GenBank/DDBJ databases">
        <authorList>
            <consortium name="Wellcome Sanger Institute Data Sharing"/>
        </authorList>
    </citation>
    <scope>NUCLEOTIDE SEQUENCE [LARGE SCALE GENOMIC DNA]</scope>
</reference>
<evidence type="ECO:0000313" key="2">
    <source>
        <dbReference type="Ensembl" id="ENSSFAP00005024677.1"/>
    </source>
</evidence>
<dbReference type="InterPro" id="IPR016187">
    <property type="entry name" value="CTDL_fold"/>
</dbReference>
<feature type="domain" description="C-type lectin" evidence="1">
    <location>
        <begin position="64"/>
        <end position="178"/>
    </location>
</feature>
<dbReference type="InterPro" id="IPR001304">
    <property type="entry name" value="C-type_lectin-like"/>
</dbReference>
<dbReference type="SMART" id="SM00034">
    <property type="entry name" value="CLECT"/>
    <property type="match status" value="2"/>
</dbReference>
<dbReference type="OMA" id="LANENCG"/>
<dbReference type="Pfam" id="PF00059">
    <property type="entry name" value="Lectin_C"/>
    <property type="match status" value="3"/>
</dbReference>
<evidence type="ECO:0000259" key="1">
    <source>
        <dbReference type="PROSITE" id="PS50041"/>
    </source>
</evidence>
<dbReference type="InterPro" id="IPR016186">
    <property type="entry name" value="C-type_lectin-like/link_sf"/>
</dbReference>
<sequence length="301" mass="35142">EQYDAWTGLHRGGEGTQADDWKWSTGSKLLYSEWALDEPNSTDRCAYVHYDSRKFYHTDCQEYYYFFCYNLWKNKWSQVFISQSKTWSDALEFCRRHYIDFIFYPTAASLRNVNGRNFPVWIGLHRDGDTWKWSSGSSDFRRWSGPTAADIGDCAFIYSSNKDMATQNCYERLPFICVDDNVLLVKESKTWEEALEHCRRLASSNSSQPQYDLLSVQPGEDHHYIMGKAMKADTEELWVGLRFLAGHWLWVTGADMLYTDLPECPLEGSHCGALTKTNMTIMETRDCTEKKNFLCYKTENV</sequence>
<dbReference type="PROSITE" id="PS50041">
    <property type="entry name" value="C_TYPE_LECTIN_2"/>
    <property type="match status" value="3"/>
</dbReference>
<proteinExistence type="predicted"/>
<protein>
    <recommendedName>
        <fullName evidence="1">C-type lectin domain-containing protein</fullName>
    </recommendedName>
</protein>
<dbReference type="PANTHER" id="PTHR45784:SF8">
    <property type="entry name" value="C-TYPE MANNOSE RECEPTOR 2-RELATED"/>
    <property type="match status" value="1"/>
</dbReference>